<feature type="domain" description="Integrase catalytic" evidence="1">
    <location>
        <begin position="345"/>
        <end position="531"/>
    </location>
</feature>
<dbReference type="EMBL" id="JAYMGO010000011">
    <property type="protein sequence ID" value="KAL1265225.1"/>
    <property type="molecule type" value="Genomic_DNA"/>
</dbReference>
<protein>
    <recommendedName>
        <fullName evidence="1">Integrase catalytic domain-containing protein</fullName>
    </recommendedName>
</protein>
<dbReference type="Pfam" id="PF18701">
    <property type="entry name" value="DUF5641"/>
    <property type="match status" value="1"/>
</dbReference>
<accession>A0ABR3MK70</accession>
<evidence type="ECO:0000259" key="1">
    <source>
        <dbReference type="PROSITE" id="PS50994"/>
    </source>
</evidence>
<dbReference type="Pfam" id="PF17921">
    <property type="entry name" value="Integrase_H2C2"/>
    <property type="match status" value="1"/>
</dbReference>
<proteinExistence type="predicted"/>
<evidence type="ECO:0000313" key="3">
    <source>
        <dbReference type="Proteomes" id="UP001558613"/>
    </source>
</evidence>
<evidence type="ECO:0000313" key="2">
    <source>
        <dbReference type="EMBL" id="KAL1265225.1"/>
    </source>
</evidence>
<keyword evidence="3" id="KW-1185">Reference proteome</keyword>
<dbReference type="InterPro" id="IPR012337">
    <property type="entry name" value="RNaseH-like_sf"/>
</dbReference>
<dbReference type="Gene3D" id="3.30.420.10">
    <property type="entry name" value="Ribonuclease H-like superfamily/Ribonuclease H"/>
    <property type="match status" value="1"/>
</dbReference>
<gene>
    <name evidence="2" type="ORF">QQF64_003252</name>
</gene>
<name>A0ABR3MK70_9TELE</name>
<reference evidence="2 3" key="1">
    <citation type="submission" date="2023-09" db="EMBL/GenBank/DDBJ databases">
        <authorList>
            <person name="Wang M."/>
        </authorList>
    </citation>
    <scope>NUCLEOTIDE SEQUENCE [LARGE SCALE GENOMIC DNA]</scope>
    <source>
        <strain evidence="2">GT-2023</strain>
        <tissue evidence="2">Liver</tissue>
    </source>
</reference>
<dbReference type="InterPro" id="IPR040676">
    <property type="entry name" value="DUF5641"/>
</dbReference>
<dbReference type="SUPFAM" id="SSF53098">
    <property type="entry name" value="Ribonuclease H-like"/>
    <property type="match status" value="1"/>
</dbReference>
<sequence>MRAEFRRSKFHYPGTTYTLTDLSEWLQYESWCQEYDGSSTVKNTKERQGYRQEPRQKRWTTTVLHGSREVMEKEVLPARMNPPAKNRAAPYCPFSKNPADDLTRGKKLEELAEPNRWSCGPPFLLQSPDKWPIPPATVVEERHSELRKSVFCGVATTIPDNNPYVPNVHQYTTWRELVEATVQKLQGAANDSGALSADDYRTAETLILRQAQQDSFIEEFNLLRNGKPVQRNSRLLKLSPELDKADELIKVGGRLRRSEDLDPATVHPIILDHRHPATKLLIQDYDSQLGHPGPERVFAETRRKFWILRGREAIRRYQHTCTDCRRWKSSPQVPKMADLPAARLRLYKPAFYSTGMDCFGPFVVKVGRRTEKRWGIIFKCLTTRCVHLEILTNMNADSFLMALRRFIARRGTPAELFSDQGTNFRGGEREIREALVEMSAELQLQLAKHKVQFHFNPPGAPHFGGTWEREIRSVKTALYRVVGSQAVTEEVLHTVLLEVEGILNAKPLGYVSSDPKDLDPVTPNVLLMGRRDGSLPQVVYPKSELLSRRRWRHSQILADQFWSSFIKNYLPSLQFRQKWHSTSTDITSGSVVLMVDPQLPRAYWPIGRVTKVYPSADGHIRTVDVKINDRTYTRPVARLIVLSEVQDEDENSSQVLN</sequence>
<dbReference type="InterPro" id="IPR001584">
    <property type="entry name" value="Integrase_cat-core"/>
</dbReference>
<organism evidence="2 3">
    <name type="scientific">Cirrhinus molitorella</name>
    <name type="common">mud carp</name>
    <dbReference type="NCBI Taxonomy" id="172907"/>
    <lineage>
        <taxon>Eukaryota</taxon>
        <taxon>Metazoa</taxon>
        <taxon>Chordata</taxon>
        <taxon>Craniata</taxon>
        <taxon>Vertebrata</taxon>
        <taxon>Euteleostomi</taxon>
        <taxon>Actinopterygii</taxon>
        <taxon>Neopterygii</taxon>
        <taxon>Teleostei</taxon>
        <taxon>Ostariophysi</taxon>
        <taxon>Cypriniformes</taxon>
        <taxon>Cyprinidae</taxon>
        <taxon>Labeoninae</taxon>
        <taxon>Labeonini</taxon>
        <taxon>Cirrhinus</taxon>
    </lineage>
</organism>
<dbReference type="PANTHER" id="PTHR47331">
    <property type="entry name" value="PHD-TYPE DOMAIN-CONTAINING PROTEIN"/>
    <property type="match status" value="1"/>
</dbReference>
<comment type="caution">
    <text evidence="2">The sequence shown here is derived from an EMBL/GenBank/DDBJ whole genome shotgun (WGS) entry which is preliminary data.</text>
</comment>
<dbReference type="Proteomes" id="UP001558613">
    <property type="component" value="Unassembled WGS sequence"/>
</dbReference>
<dbReference type="InterPro" id="IPR041588">
    <property type="entry name" value="Integrase_H2C2"/>
</dbReference>
<dbReference type="PROSITE" id="PS50994">
    <property type="entry name" value="INTEGRASE"/>
    <property type="match status" value="1"/>
</dbReference>
<dbReference type="InterPro" id="IPR036397">
    <property type="entry name" value="RNaseH_sf"/>
</dbReference>